<dbReference type="GO" id="GO:0046982">
    <property type="term" value="F:protein heterodimerization activity"/>
    <property type="evidence" value="ECO:0007669"/>
    <property type="project" value="InterPro"/>
</dbReference>
<dbReference type="Pfam" id="PF02969">
    <property type="entry name" value="TAF"/>
    <property type="match status" value="1"/>
</dbReference>
<dbReference type="Gene3D" id="1.10.20.10">
    <property type="entry name" value="Histone, subunit A"/>
    <property type="match status" value="1"/>
</dbReference>
<protein>
    <recommendedName>
        <fullName evidence="7">TATA box binding protein associated factor (TAF) histone-like fold domain-containing protein</fullName>
    </recommendedName>
</protein>
<dbReference type="CDD" id="cd22931">
    <property type="entry name" value="HFD_TAF6"/>
    <property type="match status" value="1"/>
</dbReference>
<dbReference type="SUPFAM" id="SSF48371">
    <property type="entry name" value="ARM repeat"/>
    <property type="match status" value="1"/>
</dbReference>
<dbReference type="InterPro" id="IPR037796">
    <property type="entry name" value="TAF6"/>
</dbReference>
<name>A0A5N6LG55_9ASTR</name>
<dbReference type="InterPro" id="IPR046344">
    <property type="entry name" value="TAF6_C_sf"/>
</dbReference>
<evidence type="ECO:0000313" key="8">
    <source>
        <dbReference type="EMBL" id="KAD1332615.1"/>
    </source>
</evidence>
<evidence type="ECO:0000256" key="4">
    <source>
        <dbReference type="ARBA" id="ARBA00023163"/>
    </source>
</evidence>
<accession>A0A5N6LG55</accession>
<evidence type="ECO:0000256" key="2">
    <source>
        <dbReference type="ARBA" id="ARBA00007688"/>
    </source>
</evidence>
<dbReference type="GO" id="GO:0000124">
    <property type="term" value="C:SAGA complex"/>
    <property type="evidence" value="ECO:0007669"/>
    <property type="project" value="InterPro"/>
</dbReference>
<dbReference type="Pfam" id="PF07571">
    <property type="entry name" value="TAF6_C"/>
    <property type="match status" value="1"/>
</dbReference>
<feature type="region of interest" description="Disordered" evidence="6">
    <location>
        <begin position="430"/>
        <end position="513"/>
    </location>
</feature>
<evidence type="ECO:0000256" key="5">
    <source>
        <dbReference type="ARBA" id="ARBA00023242"/>
    </source>
</evidence>
<dbReference type="SUPFAM" id="SSF47113">
    <property type="entry name" value="Histone-fold"/>
    <property type="match status" value="1"/>
</dbReference>
<dbReference type="GO" id="GO:0051123">
    <property type="term" value="P:RNA polymerase II preinitiation complex assembly"/>
    <property type="evidence" value="ECO:0007669"/>
    <property type="project" value="TreeGrafter"/>
</dbReference>
<dbReference type="GO" id="GO:0005669">
    <property type="term" value="C:transcription factor TFIID complex"/>
    <property type="evidence" value="ECO:0007669"/>
    <property type="project" value="InterPro"/>
</dbReference>
<keyword evidence="5" id="KW-0539">Nucleus</keyword>
<dbReference type="SMART" id="SM00803">
    <property type="entry name" value="TAF"/>
    <property type="match status" value="1"/>
</dbReference>
<dbReference type="Gene3D" id="1.25.40.770">
    <property type="entry name" value="TAF6, C-terminal HEAT repeat domain"/>
    <property type="match status" value="1"/>
</dbReference>
<dbReference type="InterPro" id="IPR016024">
    <property type="entry name" value="ARM-type_fold"/>
</dbReference>
<evidence type="ECO:0000256" key="3">
    <source>
        <dbReference type="ARBA" id="ARBA00023015"/>
    </source>
</evidence>
<keyword evidence="9" id="KW-1185">Reference proteome</keyword>
<keyword evidence="3" id="KW-0805">Transcription regulation</keyword>
<keyword evidence="4" id="KW-0804">Transcription</keyword>
<dbReference type="Proteomes" id="UP000326396">
    <property type="component" value="Unassembled WGS sequence"/>
</dbReference>
<gene>
    <name evidence="8" type="ORF">E3N88_43005</name>
</gene>
<evidence type="ECO:0000256" key="1">
    <source>
        <dbReference type="ARBA" id="ARBA00004123"/>
    </source>
</evidence>
<sequence length="557" mass="62963">MSIVPKETVEVIAQSLGINNFSPDAALALAPDVEYRMREIIQEGIKCMHHSKRTTLTTDDVDSALSMRNIEPIYGFASGDPFKFKRALGHKDLFYIDDKDVDFKDVIEAPLPKAPLDTSLFCHWLAIEGVQPAIPENAPVEVIAALPETNKFEQKSEDLPVDIRWPVKHVLSRELQLYFNRITELAVSMPDSALFKEALVSLATDSGLHPLVPYFTCFIEDEVSRGLNDFQLLFALMHLVWSLLQNPHIQVEPYLHQLMPPVVTCIVAKRLGNRVADNHWELRDFTAKLLINMLMIYIAIKIFRFGHNYSSLQTRLTKTLLKSFLDRKRTLTQHYGAVQGLAALGSNVVRLLLLPNLKTYLGFLEEILLQNKKKELMRHEAWRVYGALLRAAGRSVYELLKLFPIFPSPPANTFLKTDMRVIGASETYKRKADTEEELEQQPSPKKLITDGPVMVSPSNNSTTKRDETGANIGDPEPETSSAHMQIADDDVKDNNNNTRDRKHMGNGNSSYGSRTPAYLKQVWKDDLNSGQLVNSLFELFGEGIMPYIPVPEMSLFL</sequence>
<comment type="similarity">
    <text evidence="2">Belongs to the TAF6 family.</text>
</comment>
<evidence type="ECO:0000256" key="6">
    <source>
        <dbReference type="SAM" id="MobiDB-lite"/>
    </source>
</evidence>
<proteinExistence type="inferred from homology"/>
<evidence type="ECO:0000259" key="7">
    <source>
        <dbReference type="SMART" id="SM00803"/>
    </source>
</evidence>
<dbReference type="InterPro" id="IPR009072">
    <property type="entry name" value="Histone-fold"/>
</dbReference>
<dbReference type="PANTHER" id="PTHR10221">
    <property type="entry name" value="TRANSCRIPTION INITIATION FACTOR TFIID SUBUNIT 6"/>
    <property type="match status" value="1"/>
</dbReference>
<organism evidence="8 9">
    <name type="scientific">Mikania micrantha</name>
    <name type="common">bitter vine</name>
    <dbReference type="NCBI Taxonomy" id="192012"/>
    <lineage>
        <taxon>Eukaryota</taxon>
        <taxon>Viridiplantae</taxon>
        <taxon>Streptophyta</taxon>
        <taxon>Embryophyta</taxon>
        <taxon>Tracheophyta</taxon>
        <taxon>Spermatophyta</taxon>
        <taxon>Magnoliopsida</taxon>
        <taxon>eudicotyledons</taxon>
        <taxon>Gunneridae</taxon>
        <taxon>Pentapetalae</taxon>
        <taxon>asterids</taxon>
        <taxon>campanulids</taxon>
        <taxon>Asterales</taxon>
        <taxon>Asteraceae</taxon>
        <taxon>Asteroideae</taxon>
        <taxon>Heliantheae alliance</taxon>
        <taxon>Eupatorieae</taxon>
        <taxon>Mikania</taxon>
    </lineage>
</organism>
<dbReference type="EMBL" id="SZYD01000856">
    <property type="protein sequence ID" value="KAD1332615.1"/>
    <property type="molecule type" value="Genomic_DNA"/>
</dbReference>
<reference evidence="8 9" key="1">
    <citation type="submission" date="2019-05" db="EMBL/GenBank/DDBJ databases">
        <title>Mikania micrantha, genome provides insights into the molecular mechanism of rapid growth.</title>
        <authorList>
            <person name="Liu B."/>
        </authorList>
    </citation>
    <scope>NUCLEOTIDE SEQUENCE [LARGE SCALE GENOMIC DNA]</scope>
    <source>
        <strain evidence="8">NLD-2019</strain>
        <tissue evidence="8">Leaf</tissue>
    </source>
</reference>
<dbReference type="PANTHER" id="PTHR10221:SF13">
    <property type="entry name" value="TRANSCRIPTION INITIATION FACTOR TFIID SUBUNIT 6"/>
    <property type="match status" value="1"/>
</dbReference>
<dbReference type="InterPro" id="IPR004823">
    <property type="entry name" value="TAF_TATA-bd_Histone-like_dom"/>
</dbReference>
<dbReference type="CDD" id="cd08050">
    <property type="entry name" value="TAF6C"/>
    <property type="match status" value="1"/>
</dbReference>
<dbReference type="FunFam" id="1.25.40.770:FF:000001">
    <property type="entry name" value="Transcription initiation factor TFIID subunit 6"/>
    <property type="match status" value="1"/>
</dbReference>
<dbReference type="GO" id="GO:0046695">
    <property type="term" value="C:SLIK (SAGA-like) complex"/>
    <property type="evidence" value="ECO:0007669"/>
    <property type="project" value="InterPro"/>
</dbReference>
<feature type="domain" description="TATA box binding protein associated factor (TAF) histone-like fold" evidence="7">
    <location>
        <begin position="2"/>
        <end position="68"/>
    </location>
</feature>
<dbReference type="AlphaFoldDB" id="A0A5N6LG55"/>
<dbReference type="OrthoDB" id="361039at2759"/>
<dbReference type="FunFam" id="1.10.20.10:FF:000046">
    <property type="entry name" value="transcription initiation factor TFIID subunit 6"/>
    <property type="match status" value="1"/>
</dbReference>
<dbReference type="GO" id="GO:0003713">
    <property type="term" value="F:transcription coactivator activity"/>
    <property type="evidence" value="ECO:0007669"/>
    <property type="project" value="TreeGrafter"/>
</dbReference>
<comment type="subcellular location">
    <subcellularLocation>
        <location evidence="1">Nucleus</location>
    </subcellularLocation>
</comment>
<dbReference type="InterPro" id="IPR011442">
    <property type="entry name" value="TAF6_C"/>
</dbReference>
<comment type="caution">
    <text evidence="8">The sequence shown here is derived from an EMBL/GenBank/DDBJ whole genome shotgun (WGS) entry which is preliminary data.</text>
</comment>
<dbReference type="GO" id="GO:0016251">
    <property type="term" value="F:RNA polymerase II general transcription initiation factor activity"/>
    <property type="evidence" value="ECO:0007669"/>
    <property type="project" value="InterPro"/>
</dbReference>
<evidence type="ECO:0000313" key="9">
    <source>
        <dbReference type="Proteomes" id="UP000326396"/>
    </source>
</evidence>